<organism evidence="2 3">
    <name type="scientific">Acetobacterium woodii (strain ATCC 29683 / DSM 1030 / JCM 2381 / KCTC 1655 / WB1)</name>
    <dbReference type="NCBI Taxonomy" id="931626"/>
    <lineage>
        <taxon>Bacteria</taxon>
        <taxon>Bacillati</taxon>
        <taxon>Bacillota</taxon>
        <taxon>Clostridia</taxon>
        <taxon>Eubacteriales</taxon>
        <taxon>Eubacteriaceae</taxon>
        <taxon>Acetobacterium</taxon>
    </lineage>
</organism>
<feature type="domain" description="AMP-dependent synthetase/ligase" evidence="1">
    <location>
        <begin position="91"/>
        <end position="286"/>
    </location>
</feature>
<dbReference type="OrthoDB" id="580775at2"/>
<reference evidence="3" key="1">
    <citation type="submission" date="2011-07" db="EMBL/GenBank/DDBJ databases">
        <title>Complete genome sequence of Acetobacterium woodii.</title>
        <authorList>
            <person name="Poehlein A."/>
            <person name="Schmidt S."/>
            <person name="Kaster A.-K."/>
            <person name="Goenrich M."/>
            <person name="Vollmers J."/>
            <person name="Thuermer A."/>
            <person name="Gottschalk G."/>
            <person name="Thauer R.K."/>
            <person name="Daniel R."/>
            <person name="Mueller V."/>
        </authorList>
    </citation>
    <scope>NUCLEOTIDE SEQUENCE [LARGE SCALE GENOMIC DNA]</scope>
    <source>
        <strain evidence="3">ATCC 29683 / DSM 1030 / JCM 2381 / KCTC 1655 / WB1</strain>
    </source>
</reference>
<dbReference type="SUPFAM" id="SSF56801">
    <property type="entry name" value="Acetyl-CoA synthetase-like"/>
    <property type="match status" value="1"/>
</dbReference>
<dbReference type="EMBL" id="CP002987">
    <property type="protein sequence ID" value="AFA49466.1"/>
    <property type="molecule type" value="Genomic_DNA"/>
</dbReference>
<dbReference type="PANTHER" id="PTHR36932">
    <property type="entry name" value="CAPSULAR POLYSACCHARIDE BIOSYNTHESIS PROTEIN"/>
    <property type="match status" value="1"/>
</dbReference>
<dbReference type="AlphaFoldDB" id="H6LFH9"/>
<dbReference type="EC" id="6.2.1.30" evidence="2"/>
<dbReference type="RefSeq" id="WP_014357064.1">
    <property type="nucleotide sequence ID" value="NC_016894.1"/>
</dbReference>
<keyword evidence="2" id="KW-0436">Ligase</keyword>
<sequence>MEKTPMEEWIVKRTGIKSAAELQTYQLNQIVKTLNQVKKQSAFYRKQLAAVEPAQLKSLADFNKLPLTTPEDLKNAPFSFLCVSQTRVDRIVTLNTSGTMAEKKKRIFFTDQDLQKTVDFFDYGMRSLTNNRDRVLVLLPGQAYGSIGDLLQKALLRSGTKCVVYGLLTDLDAVEKIIREADINCIVGIPIQLLFLSRMKKEAFKQIDKILLSTDYVPQVLVNELKRKFDCQVFNHYGMTEMGYGGGVECQALNGCHMRENDLYFEIINPDSGQPLPDGSYGEIVFTTLTREAMPLIRYRTGDIGAFSNEPCQCGTFLKTMKKVEGRLGNSIKLNTGVDCNLKILEELLLEFEEIIDYQVILENDTELTIMMTLYENKDQACVKKQASEKLKRYFMTEFGILMRVNININGEQRPDHMINSMIKRKITDQRKEHGNE</sequence>
<keyword evidence="3" id="KW-1185">Reference proteome</keyword>
<proteinExistence type="predicted"/>
<evidence type="ECO:0000313" key="3">
    <source>
        <dbReference type="Proteomes" id="UP000007177"/>
    </source>
</evidence>
<dbReference type="STRING" id="931626.Awo_c27130"/>
<dbReference type="GO" id="GO:0047475">
    <property type="term" value="F:phenylacetate-CoA ligase activity"/>
    <property type="evidence" value="ECO:0007669"/>
    <property type="project" value="UniProtKB-EC"/>
</dbReference>
<dbReference type="PANTHER" id="PTHR36932:SF1">
    <property type="entry name" value="CAPSULAR POLYSACCHARIDE BIOSYNTHESIS PROTEIN"/>
    <property type="match status" value="1"/>
</dbReference>
<dbReference type="NCBIfam" id="NF045666">
    <property type="entry name" value="DVU1553_fam_AMP"/>
    <property type="match status" value="1"/>
</dbReference>
<accession>H6LFH9</accession>
<dbReference type="InterPro" id="IPR042099">
    <property type="entry name" value="ANL_N_sf"/>
</dbReference>
<evidence type="ECO:0000259" key="1">
    <source>
        <dbReference type="Pfam" id="PF00501"/>
    </source>
</evidence>
<dbReference type="KEGG" id="awo:Awo_c27130"/>
<dbReference type="Gene3D" id="3.40.50.12780">
    <property type="entry name" value="N-terminal domain of ligase-like"/>
    <property type="match status" value="1"/>
</dbReference>
<dbReference type="HOGENOM" id="CLU_035301_0_0_9"/>
<dbReference type="InterPro" id="IPR000873">
    <property type="entry name" value="AMP-dep_synth/lig_dom"/>
</dbReference>
<protein>
    <submittedName>
        <fullName evidence="2">Phenylacetate-CoA ligase PaaK4</fullName>
        <ecNumber evidence="2">6.2.1.30</ecNumber>
    </submittedName>
</protein>
<reference evidence="2 3" key="2">
    <citation type="journal article" date="2012" name="PLoS ONE">
        <title>An ancient pathway combining carbon dioxide fixation with the generation and utilization of a sodium ion gradient for ATP synthesis.</title>
        <authorList>
            <person name="Poehlein A."/>
            <person name="Schmidt S."/>
            <person name="Kaster A.K."/>
            <person name="Goenrich M."/>
            <person name="Vollmers J."/>
            <person name="Thurmer A."/>
            <person name="Bertsch J."/>
            <person name="Schuchmann K."/>
            <person name="Voigt B."/>
            <person name="Hecker M."/>
            <person name="Daniel R."/>
            <person name="Thauer R.K."/>
            <person name="Gottschalk G."/>
            <person name="Muller V."/>
        </authorList>
    </citation>
    <scope>NUCLEOTIDE SEQUENCE [LARGE SCALE GENOMIC DNA]</scope>
    <source>
        <strain evidence="3">ATCC 29683 / DSM 1030 / JCM 2381 / KCTC 1655 / WB1</strain>
    </source>
</reference>
<name>H6LFH9_ACEWD</name>
<dbReference type="InterPro" id="IPR053158">
    <property type="entry name" value="CapK_Type1_Caps_Biosynth"/>
</dbReference>
<evidence type="ECO:0000313" key="2">
    <source>
        <dbReference type="EMBL" id="AFA49466.1"/>
    </source>
</evidence>
<dbReference type="eggNOG" id="COG1541">
    <property type="taxonomic scope" value="Bacteria"/>
</dbReference>
<gene>
    <name evidence="2" type="primary">paaK4</name>
    <name evidence="2" type="ordered locus">Awo_c27130</name>
</gene>
<dbReference type="Pfam" id="PF00501">
    <property type="entry name" value="AMP-binding"/>
    <property type="match status" value="1"/>
</dbReference>
<dbReference type="Proteomes" id="UP000007177">
    <property type="component" value="Chromosome"/>
</dbReference>